<reference evidence="2 3" key="1">
    <citation type="journal article" date="2019" name="Sci. Rep.">
        <title>Nanopore sequencing improves the draft genome of the human pathogenic amoeba Naegleria fowleri.</title>
        <authorList>
            <person name="Liechti N."/>
            <person name="Schurch N."/>
            <person name="Bruggmann R."/>
            <person name="Wittwer M."/>
        </authorList>
    </citation>
    <scope>NUCLEOTIDE SEQUENCE [LARGE SCALE GENOMIC DNA]</scope>
    <source>
        <strain evidence="2 3">ATCC 30894</strain>
    </source>
</reference>
<dbReference type="GeneID" id="68111261"/>
<feature type="region of interest" description="Disordered" evidence="1">
    <location>
        <begin position="1"/>
        <end position="49"/>
    </location>
</feature>
<evidence type="ECO:0000256" key="1">
    <source>
        <dbReference type="SAM" id="MobiDB-lite"/>
    </source>
</evidence>
<dbReference type="VEuPathDB" id="AmoebaDB:NfTy_069450"/>
<comment type="caution">
    <text evidence="2">The sequence shown here is derived from an EMBL/GenBank/DDBJ whole genome shotgun (WGS) entry which is preliminary data.</text>
</comment>
<sequence length="369" mass="42204">MEDPTTTTTTTRSKSVQDVRSRLRETQQKKKEFYKSSSHSIPSRFETKLNTSSMEKKGFGTSSSRFQVFVSDLGGPNASTYSISREILERRTSDSKKGYGYMVSNTKRWYDAPRSTFITPGPGSTETIQYFSSTSQQRVPSSSGSRAFLSSSPTKTKITTETPPTVGPGTYNVRFSEDDRSSSPTDIVNHFEESMEERYERENPSRGLYRIREKKELPQAIFRSTTKRDIENTKPQYESIDISEIAKPKSASSRSREIQINDYEKDPRSFFFKNDAIDRFGNFTGKTRKKKPKEQPSLYYPSTDRFGSNLAEKESKKHISSSFFVSNSKREPNIPKENEEIYPGKYDYSPLFATGKTRTFNANKHGIFL</sequence>
<feature type="region of interest" description="Disordered" evidence="1">
    <location>
        <begin position="135"/>
        <end position="169"/>
    </location>
</feature>
<dbReference type="VEuPathDB" id="AmoebaDB:NF0125820"/>
<accession>A0A6A5BRH5</accession>
<evidence type="ECO:0000313" key="3">
    <source>
        <dbReference type="Proteomes" id="UP000444721"/>
    </source>
</evidence>
<dbReference type="AlphaFoldDB" id="A0A6A5BRH5"/>
<dbReference type="OrthoDB" id="186871at2759"/>
<dbReference type="RefSeq" id="XP_044561461.1">
    <property type="nucleotide sequence ID" value="XM_044707415.1"/>
</dbReference>
<feature type="region of interest" description="Disordered" evidence="1">
    <location>
        <begin position="283"/>
        <end position="305"/>
    </location>
</feature>
<protein>
    <submittedName>
        <fullName evidence="2">Uncharacterized protein</fullName>
    </submittedName>
</protein>
<dbReference type="EMBL" id="VFQX01000036">
    <property type="protein sequence ID" value="KAF0976748.1"/>
    <property type="molecule type" value="Genomic_DNA"/>
</dbReference>
<dbReference type="VEuPathDB" id="AmoebaDB:FDP41_004043"/>
<organism evidence="2 3">
    <name type="scientific">Naegleria fowleri</name>
    <name type="common">Brain eating amoeba</name>
    <dbReference type="NCBI Taxonomy" id="5763"/>
    <lineage>
        <taxon>Eukaryota</taxon>
        <taxon>Discoba</taxon>
        <taxon>Heterolobosea</taxon>
        <taxon>Tetramitia</taxon>
        <taxon>Eutetramitia</taxon>
        <taxon>Vahlkampfiidae</taxon>
        <taxon>Naegleria</taxon>
    </lineage>
</organism>
<gene>
    <name evidence="2" type="ORF">FDP41_004043</name>
</gene>
<evidence type="ECO:0000313" key="2">
    <source>
        <dbReference type="EMBL" id="KAF0976748.1"/>
    </source>
</evidence>
<proteinExistence type="predicted"/>
<dbReference type="OMA" id="EREHCED"/>
<dbReference type="Proteomes" id="UP000444721">
    <property type="component" value="Unassembled WGS sequence"/>
</dbReference>
<feature type="compositionally biased region" description="Basic and acidic residues" evidence="1">
    <location>
        <begin position="15"/>
        <end position="34"/>
    </location>
</feature>
<keyword evidence="3" id="KW-1185">Reference proteome</keyword>
<feature type="compositionally biased region" description="Low complexity" evidence="1">
    <location>
        <begin position="1"/>
        <end position="11"/>
    </location>
</feature>
<name>A0A6A5BRH5_NAEFO</name>